<dbReference type="InterPro" id="IPR027417">
    <property type="entry name" value="P-loop_NTPase"/>
</dbReference>
<dbReference type="InterPro" id="IPR004482">
    <property type="entry name" value="Mg_chelat-rel"/>
</dbReference>
<name>A0AB38A4H6_9ACTN</name>
<evidence type="ECO:0000313" key="6">
    <source>
        <dbReference type="Proteomes" id="UP000183687"/>
    </source>
</evidence>
<keyword evidence="2" id="KW-0547">Nucleotide-binding</keyword>
<gene>
    <name evidence="5" type="ORF">SAMN04489746_0094</name>
</gene>
<dbReference type="NCBIfam" id="TIGR00368">
    <property type="entry name" value="YifB family Mg chelatase-like AAA ATPase"/>
    <property type="match status" value="1"/>
</dbReference>
<dbReference type="InterPro" id="IPR000523">
    <property type="entry name" value="Mg_chelatse_chII-like_cat_dom"/>
</dbReference>
<keyword evidence="3" id="KW-0067">ATP-binding</keyword>
<dbReference type="InterPro" id="IPR020568">
    <property type="entry name" value="Ribosomal_Su5_D2-typ_SF"/>
</dbReference>
<dbReference type="SUPFAM" id="SSF54211">
    <property type="entry name" value="Ribosomal protein S5 domain 2-like"/>
    <property type="match status" value="1"/>
</dbReference>
<dbReference type="Proteomes" id="UP000183687">
    <property type="component" value="Unassembled WGS sequence"/>
</dbReference>
<dbReference type="InterPro" id="IPR014721">
    <property type="entry name" value="Ribsml_uS5_D2-typ_fold_subgr"/>
</dbReference>
<protein>
    <submittedName>
        <fullName evidence="5">Magnesium chelatase family protein</fullName>
    </submittedName>
</protein>
<dbReference type="EMBL" id="FNSH01000001">
    <property type="protein sequence ID" value="SEB40345.1"/>
    <property type="molecule type" value="Genomic_DNA"/>
</dbReference>
<dbReference type="PANTHER" id="PTHR32039">
    <property type="entry name" value="MAGNESIUM-CHELATASE SUBUNIT CHLI"/>
    <property type="match status" value="1"/>
</dbReference>
<dbReference type="InterPro" id="IPR003593">
    <property type="entry name" value="AAA+_ATPase"/>
</dbReference>
<dbReference type="InterPro" id="IPR025158">
    <property type="entry name" value="Mg_chelat-rel_C"/>
</dbReference>
<dbReference type="InterPro" id="IPR045006">
    <property type="entry name" value="CHLI-like"/>
</dbReference>
<dbReference type="PANTHER" id="PTHR32039:SF7">
    <property type="entry name" value="COMPETENCE PROTEIN COMM"/>
    <property type="match status" value="1"/>
</dbReference>
<dbReference type="Gene3D" id="3.30.230.10">
    <property type="match status" value="1"/>
</dbReference>
<dbReference type="CDD" id="cd00009">
    <property type="entry name" value="AAA"/>
    <property type="match status" value="1"/>
</dbReference>
<evidence type="ECO:0000259" key="4">
    <source>
        <dbReference type="SMART" id="SM00382"/>
    </source>
</evidence>
<dbReference type="Pfam" id="PF13541">
    <property type="entry name" value="ChlI"/>
    <property type="match status" value="1"/>
</dbReference>
<feature type="domain" description="AAA+ ATPase" evidence="4">
    <location>
        <begin position="203"/>
        <end position="385"/>
    </location>
</feature>
<dbReference type="AlphaFoldDB" id="A0AB38A4H6"/>
<reference evidence="5 6" key="1">
    <citation type="submission" date="2016-10" db="EMBL/GenBank/DDBJ databases">
        <authorList>
            <person name="Varghese N."/>
            <person name="Submissions S."/>
        </authorList>
    </citation>
    <scope>NUCLEOTIDE SEQUENCE [LARGE SCALE GENOMIC DNA]</scope>
    <source>
        <strain evidence="5 6">DSM 20586</strain>
    </source>
</reference>
<comment type="caution">
    <text evidence="5">The sequence shown here is derived from an EMBL/GenBank/DDBJ whole genome shotgun (WGS) entry which is preliminary data.</text>
</comment>
<organism evidence="5 6">
    <name type="scientific">Atopobium minutum</name>
    <dbReference type="NCBI Taxonomy" id="1381"/>
    <lineage>
        <taxon>Bacteria</taxon>
        <taxon>Bacillati</taxon>
        <taxon>Actinomycetota</taxon>
        <taxon>Coriobacteriia</taxon>
        <taxon>Coriobacteriales</taxon>
        <taxon>Atopobiaceae</taxon>
        <taxon>Atopobium</taxon>
    </lineage>
</organism>
<evidence type="ECO:0000256" key="3">
    <source>
        <dbReference type="ARBA" id="ARBA00022840"/>
    </source>
</evidence>
<dbReference type="InterPro" id="IPR001208">
    <property type="entry name" value="MCM_dom"/>
</dbReference>
<dbReference type="Pfam" id="PF13335">
    <property type="entry name" value="Mg_chelatase_C"/>
    <property type="match status" value="1"/>
</dbReference>
<evidence type="ECO:0000256" key="1">
    <source>
        <dbReference type="ARBA" id="ARBA00006354"/>
    </source>
</evidence>
<evidence type="ECO:0000256" key="2">
    <source>
        <dbReference type="ARBA" id="ARBA00022741"/>
    </source>
</evidence>
<dbReference type="GO" id="GO:0003677">
    <property type="term" value="F:DNA binding"/>
    <property type="evidence" value="ECO:0007669"/>
    <property type="project" value="InterPro"/>
</dbReference>
<proteinExistence type="inferred from homology"/>
<dbReference type="RefSeq" id="WP_057001927.1">
    <property type="nucleotide sequence ID" value="NZ_CALJSN010000005.1"/>
</dbReference>
<comment type="similarity">
    <text evidence="1">Belongs to the Mg-chelatase subunits D/I family. ComM subfamily.</text>
</comment>
<dbReference type="SUPFAM" id="SSF52540">
    <property type="entry name" value="P-loop containing nucleoside triphosphate hydrolases"/>
    <property type="match status" value="1"/>
</dbReference>
<dbReference type="PRINTS" id="PR01657">
    <property type="entry name" value="MCMFAMILY"/>
</dbReference>
<dbReference type="GO" id="GO:0005524">
    <property type="term" value="F:ATP binding"/>
    <property type="evidence" value="ECO:0007669"/>
    <property type="project" value="UniProtKB-KW"/>
</dbReference>
<dbReference type="SMART" id="SM00382">
    <property type="entry name" value="AAA"/>
    <property type="match status" value="1"/>
</dbReference>
<evidence type="ECO:0000313" key="5">
    <source>
        <dbReference type="EMBL" id="SEB40345.1"/>
    </source>
</evidence>
<dbReference type="Pfam" id="PF01078">
    <property type="entry name" value="Mg_chelatase"/>
    <property type="match status" value="1"/>
</dbReference>
<sequence length="496" mass="53349">MAVTIHAAILRGITAIPIEIEVGLSGGIPGLTIVGMPDAAVLEARSRIRCAMRATGFSVPRMHVTVNLSPSDIRKSGSGLDLPIAAAILCATQQIPCSAFDEFLVVGELSLDGKVCPVRGESAYERYCQTNTMNLCGALQTSSYGWSVHTLADLRSPAKAKELTHSSAAVDSYFTSEIDEVGDYNQVYGQELVKRALVISAVGKHGLLMVGPPGVGKTMLARCLPQILPPLTQKERQESLLIHSVAGLPTHKIAQGIPAFRAPHHSISMAGMVGGGRPVMPGEISLAHKGVLFLDEIPEFASNTLQVLRQPIEQKLVRLVRADGVYEFPSDFLLIAAANPCPCGWFGDSGHTCRCSKAAIDKYLGKIGGPLMDRIELYVDVPRPSAAQVLGQHAGLSTQDMKKLVLEGLSFRQDRQAMALKHPTRSQNNIKSNDFMSFSTEARHALESFSDSYSLGGRAIAQTIALARTIADIAQRERVDGDDVIEAAAYRMRDVV</sequence>
<dbReference type="Gene3D" id="3.40.50.300">
    <property type="entry name" value="P-loop containing nucleotide triphosphate hydrolases"/>
    <property type="match status" value="1"/>
</dbReference>
<accession>A0AB38A4H6</accession>